<dbReference type="EMBL" id="CAXKWB010139077">
    <property type="protein sequence ID" value="CAL4245352.1"/>
    <property type="molecule type" value="Genomic_DNA"/>
</dbReference>
<name>A0AAV2SVV4_MEGNR</name>
<protein>
    <submittedName>
        <fullName evidence="1">Uncharacterized protein</fullName>
    </submittedName>
</protein>
<sequence length="348" mass="40045">MKFSRNCSDSGEEMIRMMKSHTKVVPAGGLKVLTWLRKALIVHNKCPNPYLRLDLIRLIRVFHWSTLGNMFKRDRVNLNNGYERVCSTFIHTIGEIQPLDLYPSGSEDEVLFSLADLRFIFSSGCNDSRRLQKKISNGIIEELMKHNTIDVENKEGKFISNCIQLIGIFTVRGGSIPKISLIEIILNFFKYQIGNLIYYKDFEFLLPGNIPWEQFQYILSHPSFHPHIIETVCYLTSAIINNPCKYSTQLWPVRDCIAGDLVVCTKTSDLPKLLLSRQLHGPGHVHTHVLLLPDLRLMKPNDFYMKMEDSDNMDDELEDIDSEVGDAEIDYSEEGEADFMYSQDQVVD</sequence>
<evidence type="ECO:0000313" key="1">
    <source>
        <dbReference type="EMBL" id="CAL4245352.1"/>
    </source>
</evidence>
<keyword evidence="2" id="KW-1185">Reference proteome</keyword>
<dbReference type="AlphaFoldDB" id="A0AAV2SVV4"/>
<dbReference type="Proteomes" id="UP001497623">
    <property type="component" value="Unassembled WGS sequence"/>
</dbReference>
<reference evidence="1 2" key="1">
    <citation type="submission" date="2024-05" db="EMBL/GenBank/DDBJ databases">
        <authorList>
            <person name="Wallberg A."/>
        </authorList>
    </citation>
    <scope>NUCLEOTIDE SEQUENCE [LARGE SCALE GENOMIC DNA]</scope>
</reference>
<gene>
    <name evidence="1" type="ORF">MNOR_LOCUS41039</name>
</gene>
<accession>A0AAV2SVV4</accession>
<organism evidence="1 2">
    <name type="scientific">Meganyctiphanes norvegica</name>
    <name type="common">Northern krill</name>
    <name type="synonym">Thysanopoda norvegica</name>
    <dbReference type="NCBI Taxonomy" id="48144"/>
    <lineage>
        <taxon>Eukaryota</taxon>
        <taxon>Metazoa</taxon>
        <taxon>Ecdysozoa</taxon>
        <taxon>Arthropoda</taxon>
        <taxon>Crustacea</taxon>
        <taxon>Multicrustacea</taxon>
        <taxon>Malacostraca</taxon>
        <taxon>Eumalacostraca</taxon>
        <taxon>Eucarida</taxon>
        <taxon>Euphausiacea</taxon>
        <taxon>Euphausiidae</taxon>
        <taxon>Meganyctiphanes</taxon>
    </lineage>
</organism>
<comment type="caution">
    <text evidence="1">The sequence shown here is derived from an EMBL/GenBank/DDBJ whole genome shotgun (WGS) entry which is preliminary data.</text>
</comment>
<evidence type="ECO:0000313" key="2">
    <source>
        <dbReference type="Proteomes" id="UP001497623"/>
    </source>
</evidence>
<proteinExistence type="predicted"/>